<dbReference type="GO" id="GO:0006915">
    <property type="term" value="P:apoptotic process"/>
    <property type="evidence" value="ECO:0007669"/>
    <property type="project" value="UniProtKB-KW"/>
</dbReference>
<keyword evidence="7" id="KW-0788">Thiol protease</keyword>
<evidence type="ECO:0000256" key="5">
    <source>
        <dbReference type="ARBA" id="ARBA00022703"/>
    </source>
</evidence>
<reference evidence="15 16" key="1">
    <citation type="journal article" date="2021" name="G3 (Bethesda)">
        <title>Improved contiguity of the threespine stickleback genome using long-read sequencing.</title>
        <authorList>
            <person name="Nath S."/>
            <person name="Shaw D.E."/>
            <person name="White M.A."/>
        </authorList>
    </citation>
    <scope>NUCLEOTIDE SEQUENCE [LARGE SCALE GENOMIC DNA]</scope>
    <source>
        <strain evidence="15 16">Lake Benthic</strain>
    </source>
</reference>
<dbReference type="SMART" id="SM00115">
    <property type="entry name" value="CASc"/>
    <property type="match status" value="1"/>
</dbReference>
<dbReference type="AlphaFoldDB" id="A0AAQ4R698"/>
<dbReference type="GO" id="GO:0030218">
    <property type="term" value="P:erythrocyte differentiation"/>
    <property type="evidence" value="ECO:0007669"/>
    <property type="project" value="TreeGrafter"/>
</dbReference>
<reference evidence="15" key="2">
    <citation type="submission" date="2025-08" db="UniProtKB">
        <authorList>
            <consortium name="Ensembl"/>
        </authorList>
    </citation>
    <scope>IDENTIFICATION</scope>
</reference>
<dbReference type="GO" id="GO:0030182">
    <property type="term" value="P:neuron differentiation"/>
    <property type="evidence" value="ECO:0007669"/>
    <property type="project" value="TreeGrafter"/>
</dbReference>
<evidence type="ECO:0000256" key="8">
    <source>
        <dbReference type="ARBA" id="ARBA00023145"/>
    </source>
</evidence>
<evidence type="ECO:0000256" key="2">
    <source>
        <dbReference type="ARBA" id="ARBA00010134"/>
    </source>
</evidence>
<keyword evidence="4" id="KW-0645">Protease</keyword>
<dbReference type="PROSITE" id="PS01122">
    <property type="entry name" value="CASPASE_CYS"/>
    <property type="match status" value="1"/>
</dbReference>
<organism evidence="15 16">
    <name type="scientific">Gasterosteus aculeatus aculeatus</name>
    <name type="common">three-spined stickleback</name>
    <dbReference type="NCBI Taxonomy" id="481459"/>
    <lineage>
        <taxon>Eukaryota</taxon>
        <taxon>Metazoa</taxon>
        <taxon>Chordata</taxon>
        <taxon>Craniata</taxon>
        <taxon>Vertebrata</taxon>
        <taxon>Euteleostomi</taxon>
        <taxon>Actinopterygii</taxon>
        <taxon>Neopterygii</taxon>
        <taxon>Teleostei</taxon>
        <taxon>Neoteleostei</taxon>
        <taxon>Acanthomorphata</taxon>
        <taxon>Eupercaria</taxon>
        <taxon>Perciformes</taxon>
        <taxon>Cottioidei</taxon>
        <taxon>Gasterosteales</taxon>
        <taxon>Gasterosteidae</taxon>
        <taxon>Gasterosteus</taxon>
    </lineage>
</organism>
<reference evidence="15" key="3">
    <citation type="submission" date="2025-09" db="UniProtKB">
        <authorList>
            <consortium name="Ensembl"/>
        </authorList>
    </citation>
    <scope>IDENTIFICATION</scope>
</reference>
<feature type="domain" description="Caspase family p20" evidence="14">
    <location>
        <begin position="70"/>
        <end position="181"/>
    </location>
</feature>
<evidence type="ECO:0000256" key="1">
    <source>
        <dbReference type="ARBA" id="ARBA00004496"/>
    </source>
</evidence>
<dbReference type="PROSITE" id="PS01121">
    <property type="entry name" value="CASPASE_HIS"/>
    <property type="match status" value="1"/>
</dbReference>
<dbReference type="PROSITE" id="PS50208">
    <property type="entry name" value="CASPASE_P20"/>
    <property type="match status" value="1"/>
</dbReference>
<dbReference type="EC" id="3.4.22.56" evidence="10"/>
<dbReference type="Pfam" id="PF00656">
    <property type="entry name" value="Peptidase_C14"/>
    <property type="match status" value="1"/>
</dbReference>
<comment type="subcellular location">
    <subcellularLocation>
        <location evidence="1">Cytoplasm</location>
    </subcellularLocation>
</comment>
<comment type="similarity">
    <text evidence="2 12">Belongs to the peptidase C14A family.</text>
</comment>
<name>A0AAQ4R698_GASAC</name>
<feature type="domain" description="Caspase family p10" evidence="13">
    <location>
        <begin position="197"/>
        <end position="290"/>
    </location>
</feature>
<dbReference type="InterPro" id="IPR016129">
    <property type="entry name" value="Caspase_his_AS"/>
</dbReference>
<comment type="catalytic activity">
    <reaction evidence="9">
        <text>Strict requirement for an Asp residue at positions P1 and P4. It has a preferred cleavage sequence of Asp-Xaa-Xaa-Asp-|- with a hydrophobic amino-acid residue at P2 and a hydrophilic amino-acid residue at P3, although Val or Ala are also accepted at this position.</text>
        <dbReference type="EC" id="3.4.22.56"/>
    </reaction>
</comment>
<dbReference type="GO" id="GO:0043525">
    <property type="term" value="P:positive regulation of neuron apoptotic process"/>
    <property type="evidence" value="ECO:0007669"/>
    <property type="project" value="TreeGrafter"/>
</dbReference>
<evidence type="ECO:0000256" key="3">
    <source>
        <dbReference type="ARBA" id="ARBA00022490"/>
    </source>
</evidence>
<dbReference type="InterPro" id="IPR002398">
    <property type="entry name" value="Pept_C14"/>
</dbReference>
<dbReference type="InterPro" id="IPR001309">
    <property type="entry name" value="Pept_C14_p20"/>
</dbReference>
<dbReference type="InterPro" id="IPR033139">
    <property type="entry name" value="Caspase_cys_AS"/>
</dbReference>
<dbReference type="GO" id="GO:0004197">
    <property type="term" value="F:cysteine-type endopeptidase activity"/>
    <property type="evidence" value="ECO:0007669"/>
    <property type="project" value="InterPro"/>
</dbReference>
<dbReference type="FunFam" id="3.40.50.1460:FF:000001">
    <property type="entry name" value="Caspase-3 preproprotein"/>
    <property type="match status" value="1"/>
</dbReference>
<dbReference type="GO" id="GO:0006508">
    <property type="term" value="P:proteolysis"/>
    <property type="evidence" value="ECO:0007669"/>
    <property type="project" value="UniProtKB-KW"/>
</dbReference>
<evidence type="ECO:0000256" key="9">
    <source>
        <dbReference type="ARBA" id="ARBA00036189"/>
    </source>
</evidence>
<dbReference type="GO" id="GO:0005737">
    <property type="term" value="C:cytoplasm"/>
    <property type="evidence" value="ECO:0007669"/>
    <property type="project" value="UniProtKB-SubCell"/>
</dbReference>
<evidence type="ECO:0000256" key="12">
    <source>
        <dbReference type="RuleBase" id="RU003971"/>
    </source>
</evidence>
<evidence type="ECO:0000256" key="11">
    <source>
        <dbReference type="ARBA" id="ARBA00039708"/>
    </source>
</evidence>
<dbReference type="InterPro" id="IPR015917">
    <property type="entry name" value="Pept_C14A"/>
</dbReference>
<evidence type="ECO:0000256" key="7">
    <source>
        <dbReference type="ARBA" id="ARBA00022807"/>
    </source>
</evidence>
<dbReference type="InterPro" id="IPR011600">
    <property type="entry name" value="Pept_C14_caspase"/>
</dbReference>
<dbReference type="GO" id="GO:0031264">
    <property type="term" value="C:death-inducing signaling complex"/>
    <property type="evidence" value="ECO:0007669"/>
    <property type="project" value="TreeGrafter"/>
</dbReference>
<dbReference type="Ensembl" id="ENSGACT00000079778.1">
    <property type="protein sequence ID" value="ENSGACP00000058552.1"/>
    <property type="gene ID" value="ENSGACG00000018769.2"/>
</dbReference>
<keyword evidence="16" id="KW-1185">Reference proteome</keyword>
<keyword evidence="8" id="KW-0865">Zymogen</keyword>
<evidence type="ECO:0000313" key="16">
    <source>
        <dbReference type="Proteomes" id="UP000007635"/>
    </source>
</evidence>
<dbReference type="GeneTree" id="ENSGT00940000153232"/>
<dbReference type="GO" id="GO:0030216">
    <property type="term" value="P:keratinocyte differentiation"/>
    <property type="evidence" value="ECO:0007669"/>
    <property type="project" value="TreeGrafter"/>
</dbReference>
<dbReference type="InterPro" id="IPR002138">
    <property type="entry name" value="Pept_C14_p10"/>
</dbReference>
<keyword evidence="3" id="KW-0963">Cytoplasm</keyword>
<evidence type="ECO:0000313" key="15">
    <source>
        <dbReference type="Ensembl" id="ENSGACP00000058552.1"/>
    </source>
</evidence>
<dbReference type="PROSITE" id="PS50207">
    <property type="entry name" value="CASPASE_P10"/>
    <property type="match status" value="1"/>
</dbReference>
<evidence type="ECO:0000256" key="6">
    <source>
        <dbReference type="ARBA" id="ARBA00022801"/>
    </source>
</evidence>
<proteinExistence type="inferred from homology"/>
<dbReference type="Proteomes" id="UP000007635">
    <property type="component" value="Chromosome IV"/>
</dbReference>
<sequence length="293" mass="33068">MSVRPQLGFSLGRTWLAFVKCYFSPCFQIVIESLYKVVDKHKSKKNKIVDHVINVPSGEDKYRYKMDYPCMGTCVIINNKTFDPKTGLSPRNGTDVDAAELEKTFSRLGYKVTVANDQTADQMVDLLADVSKQDHRKSASFVCALLSHGDEDGIYGTDGDRCRSLVGKPKLFFIQACRGTDTDRGVNFDADSTDGQMLQSIPLEADFLYAYSTPSGYYSWRNTQNGSCFMQSLCEILHSFSQLELMQIMTRVNYEVALHFESSSDKLGYSGKKQIPCIMSMLTKDFYFPKISD</sequence>
<keyword evidence="5" id="KW-0053">Apoptosis</keyword>
<dbReference type="Gene3D" id="3.40.50.1460">
    <property type="match status" value="1"/>
</dbReference>
<evidence type="ECO:0000256" key="4">
    <source>
        <dbReference type="ARBA" id="ARBA00022670"/>
    </source>
</evidence>
<protein>
    <recommendedName>
        <fullName evidence="11">Caspase-3</fullName>
        <ecNumber evidence="10">3.4.22.56</ecNumber>
    </recommendedName>
</protein>
<evidence type="ECO:0000256" key="10">
    <source>
        <dbReference type="ARBA" id="ARBA00038900"/>
    </source>
</evidence>
<dbReference type="Gene3D" id="3.30.70.1470">
    <property type="entry name" value="Caspase-like"/>
    <property type="match status" value="1"/>
</dbReference>
<dbReference type="CDD" id="cd00032">
    <property type="entry name" value="CASc"/>
    <property type="match status" value="1"/>
</dbReference>
<accession>A0AAQ4R698</accession>
<dbReference type="InterPro" id="IPR029030">
    <property type="entry name" value="Caspase-like_dom_sf"/>
</dbReference>
<dbReference type="PRINTS" id="PR00376">
    <property type="entry name" value="IL1BCENZYME"/>
</dbReference>
<dbReference type="SUPFAM" id="SSF52129">
    <property type="entry name" value="Caspase-like"/>
    <property type="match status" value="1"/>
</dbReference>
<keyword evidence="6" id="KW-0378">Hydrolase</keyword>
<evidence type="ECO:0000259" key="13">
    <source>
        <dbReference type="PROSITE" id="PS50207"/>
    </source>
</evidence>
<dbReference type="PANTHER" id="PTHR10454">
    <property type="entry name" value="CASPASE"/>
    <property type="match status" value="1"/>
</dbReference>
<dbReference type="PANTHER" id="PTHR10454:SF198">
    <property type="entry name" value="CASPASE-3"/>
    <property type="match status" value="1"/>
</dbReference>
<evidence type="ECO:0000259" key="14">
    <source>
        <dbReference type="PROSITE" id="PS50208"/>
    </source>
</evidence>